<protein>
    <submittedName>
        <fullName evidence="6">LIM domain protein</fullName>
    </submittedName>
</protein>
<feature type="compositionally biased region" description="Polar residues" evidence="4">
    <location>
        <begin position="247"/>
        <end position="266"/>
    </location>
</feature>
<dbReference type="SMART" id="SM00132">
    <property type="entry name" value="LIM"/>
    <property type="match status" value="3"/>
</dbReference>
<evidence type="ECO:0000313" key="6">
    <source>
        <dbReference type="EMBL" id="EED24280.1"/>
    </source>
</evidence>
<feature type="region of interest" description="Disordered" evidence="4">
    <location>
        <begin position="434"/>
        <end position="453"/>
    </location>
</feature>
<evidence type="ECO:0000259" key="5">
    <source>
        <dbReference type="PROSITE" id="PS50023"/>
    </source>
</evidence>
<dbReference type="VEuPathDB" id="FungiDB:TSTA_076480"/>
<gene>
    <name evidence="6" type="ORF">TSTA_076480</name>
</gene>
<feature type="compositionally biased region" description="Basic and acidic residues" evidence="4">
    <location>
        <begin position="360"/>
        <end position="372"/>
    </location>
</feature>
<accession>B8LWG9</accession>
<dbReference type="PANTHER" id="PTHR24216">
    <property type="entry name" value="PAXILLIN-RELATED"/>
    <property type="match status" value="1"/>
</dbReference>
<feature type="compositionally biased region" description="Polar residues" evidence="4">
    <location>
        <begin position="117"/>
        <end position="143"/>
    </location>
</feature>
<dbReference type="FunFam" id="2.10.110.10:FF:000077">
    <property type="entry name" value="LIM domain protein"/>
    <property type="match status" value="1"/>
</dbReference>
<dbReference type="PhylomeDB" id="B8LWG9"/>
<evidence type="ECO:0000256" key="1">
    <source>
        <dbReference type="ARBA" id="ARBA00022723"/>
    </source>
</evidence>
<proteinExistence type="predicted"/>
<feature type="compositionally biased region" description="Polar residues" evidence="4">
    <location>
        <begin position="528"/>
        <end position="539"/>
    </location>
</feature>
<feature type="compositionally biased region" description="Basic and acidic residues" evidence="4">
    <location>
        <begin position="412"/>
        <end position="427"/>
    </location>
</feature>
<feature type="domain" description="LIM zinc-binding" evidence="5">
    <location>
        <begin position="552"/>
        <end position="610"/>
    </location>
</feature>
<dbReference type="Proteomes" id="UP000001745">
    <property type="component" value="Unassembled WGS sequence"/>
</dbReference>
<evidence type="ECO:0000256" key="4">
    <source>
        <dbReference type="SAM" id="MobiDB-lite"/>
    </source>
</evidence>
<feature type="compositionally biased region" description="Basic and acidic residues" evidence="4">
    <location>
        <begin position="394"/>
        <end position="405"/>
    </location>
</feature>
<feature type="compositionally biased region" description="Polar residues" evidence="4">
    <location>
        <begin position="321"/>
        <end position="335"/>
    </location>
</feature>
<dbReference type="GeneID" id="8105950"/>
<dbReference type="GO" id="GO:0030695">
    <property type="term" value="F:GTPase regulator activity"/>
    <property type="evidence" value="ECO:0007669"/>
    <property type="project" value="UniProtKB-ARBA"/>
</dbReference>
<organism evidence="6 7">
    <name type="scientific">Talaromyces stipitatus (strain ATCC 10500 / CBS 375.48 / QM 6759 / NRRL 1006)</name>
    <name type="common">Penicillium stipitatum</name>
    <dbReference type="NCBI Taxonomy" id="441959"/>
    <lineage>
        <taxon>Eukaryota</taxon>
        <taxon>Fungi</taxon>
        <taxon>Dikarya</taxon>
        <taxon>Ascomycota</taxon>
        <taxon>Pezizomycotina</taxon>
        <taxon>Eurotiomycetes</taxon>
        <taxon>Eurotiomycetidae</taxon>
        <taxon>Eurotiales</taxon>
        <taxon>Trichocomaceae</taxon>
        <taxon>Talaromyces</taxon>
        <taxon>Talaromyces sect. Talaromyces</taxon>
    </lineage>
</organism>
<dbReference type="FunFam" id="2.10.110.10:FF:000113">
    <property type="entry name" value="LIM domain-containing protein"/>
    <property type="match status" value="1"/>
</dbReference>
<evidence type="ECO:0000256" key="2">
    <source>
        <dbReference type="ARBA" id="ARBA00022833"/>
    </source>
</evidence>
<dbReference type="OMA" id="CGDPFTP"/>
<feature type="region of interest" description="Disordered" evidence="4">
    <location>
        <begin position="174"/>
        <end position="427"/>
    </location>
</feature>
<dbReference type="CDD" id="cd08368">
    <property type="entry name" value="LIM"/>
    <property type="match status" value="2"/>
</dbReference>
<dbReference type="FunFam" id="2.10.110.10:FF:000127">
    <property type="entry name" value="LIM domain protein"/>
    <property type="match status" value="1"/>
</dbReference>
<dbReference type="InParanoid" id="B8LWG9"/>
<dbReference type="OrthoDB" id="15567at2759"/>
<keyword evidence="2 3" id="KW-0862">Zinc</keyword>
<dbReference type="STRING" id="441959.B8LWG9"/>
<evidence type="ECO:0000256" key="3">
    <source>
        <dbReference type="PROSITE-ProRule" id="PRU00125"/>
    </source>
</evidence>
<keyword evidence="1 3" id="KW-0479">Metal-binding</keyword>
<dbReference type="PROSITE" id="PS50023">
    <property type="entry name" value="LIM_DOMAIN_2"/>
    <property type="match status" value="2"/>
</dbReference>
<reference evidence="7" key="1">
    <citation type="journal article" date="2015" name="Genome Announc.">
        <title>Genome sequence of the AIDS-associated pathogen Penicillium marneffei (ATCC18224) and its near taxonomic relative Talaromyces stipitatus (ATCC10500).</title>
        <authorList>
            <person name="Nierman W.C."/>
            <person name="Fedorova-Abrams N.D."/>
            <person name="Andrianopoulos A."/>
        </authorList>
    </citation>
    <scope>NUCLEOTIDE SEQUENCE [LARGE SCALE GENOMIC DNA]</scope>
    <source>
        <strain evidence="7">ATCC 10500 / CBS 375.48 / QM 6759 / NRRL 1006</strain>
    </source>
</reference>
<name>B8LWG9_TALSN</name>
<dbReference type="SUPFAM" id="SSF57716">
    <property type="entry name" value="Glucocorticoid receptor-like (DNA-binding domain)"/>
    <property type="match status" value="3"/>
</dbReference>
<feature type="compositionally biased region" description="Low complexity" evidence="4">
    <location>
        <begin position="91"/>
        <end position="109"/>
    </location>
</feature>
<dbReference type="AlphaFoldDB" id="B8LWG9"/>
<dbReference type="PANTHER" id="PTHR24216:SF8">
    <property type="entry name" value="PAXILLIN, ISOFORM F"/>
    <property type="match status" value="1"/>
</dbReference>
<dbReference type="PROSITE" id="PS00478">
    <property type="entry name" value="LIM_DOMAIN_1"/>
    <property type="match status" value="2"/>
</dbReference>
<sequence length="768" mass="85337">MLHRNRMKDPSRKASPPGPTYMSDDQVANYLKDLRTNRPSRPNGSRPLPSRSTTSMSKVPEDPPRAASALSMNEWRESSAKESTHTDPYPRSASAMSNSRRSSDMNRNSFAGRPLVQQPSGYSVRSSYAPSARITSQYGSVSPSAVYRESGSRWMERQEARSLRDALEEMDLQDEERLHSAAQDEATKLVWEHQNPGAAYKNPHAAYRNPDLHGTNRFRQHLEKGSHARSQAIGGTDIPYSHRKSLSESGSNEEAQSPRSSNGSTRESIRKKGRVNFALPSENDSTESRHVVPRARTVSNESAKGIFRNPEDSIYEEPEESSTQTVGQSSPTNVRSALKIKPRNSLPQGSNPPVRVRNSPFDRKQNKVDIHKNPPSQTRNPLYTTNAPVQTTPELRRKKEEKEKGEDDDADEIRMKNGMEVRSDDIRAATSMKLKDRSSKLPMPTAVSDRPGQPIISFDPAWQPPEEKSSCSQDGPLVINVVEAPDSIPTINVLDDSKEDAPSITVEPPKESTGASESVASRRRKFDNPQSMRPTSQGKWYSPFTRAGVPTATCTNCGLPIEGRVVTAAGSRFHPECFNCYHCGTGLECVAFYQEPEVKREERLSQAAAEDNDARGLRFYCHLDYHELFSPRCKSCKTPIEGEVVVACGAEWHVGHFFCAECGDPFSQEKPFVEKDGFAWCLRCHSRRTASRCLGCKQPVLEDVIVTALGGQWHDKCFVCHTCGGGFGPEGRFFVKEGEPKRTAKGRIIGGPVQLAVCEVCEARRLKA</sequence>
<dbReference type="RefSeq" id="XP_002341667.1">
    <property type="nucleotide sequence ID" value="XM_002341626.1"/>
</dbReference>
<keyword evidence="3" id="KW-0440">LIM domain</keyword>
<dbReference type="EMBL" id="EQ962652">
    <property type="protein sequence ID" value="EED24280.1"/>
    <property type="molecule type" value="Genomic_DNA"/>
</dbReference>
<feature type="compositionally biased region" description="Basic and acidic residues" evidence="4">
    <location>
        <begin position="74"/>
        <end position="85"/>
    </location>
</feature>
<dbReference type="HOGENOM" id="CLU_009967_0_0_1"/>
<keyword evidence="7" id="KW-1185">Reference proteome</keyword>
<dbReference type="eggNOG" id="KOG1703">
    <property type="taxonomic scope" value="Eukaryota"/>
</dbReference>
<dbReference type="Pfam" id="PF00412">
    <property type="entry name" value="LIM"/>
    <property type="match status" value="3"/>
</dbReference>
<evidence type="ECO:0000313" key="7">
    <source>
        <dbReference type="Proteomes" id="UP000001745"/>
    </source>
</evidence>
<dbReference type="Gene3D" id="2.10.110.10">
    <property type="entry name" value="Cysteine Rich Protein"/>
    <property type="match status" value="3"/>
</dbReference>
<dbReference type="GO" id="GO:0046872">
    <property type="term" value="F:metal ion binding"/>
    <property type="evidence" value="ECO:0007669"/>
    <property type="project" value="UniProtKB-KW"/>
</dbReference>
<feature type="region of interest" description="Disordered" evidence="4">
    <location>
        <begin position="1"/>
        <end position="155"/>
    </location>
</feature>
<feature type="domain" description="LIM zinc-binding" evidence="5">
    <location>
        <begin position="631"/>
        <end position="691"/>
    </location>
</feature>
<feature type="compositionally biased region" description="Polar residues" evidence="4">
    <location>
        <begin position="374"/>
        <end position="393"/>
    </location>
</feature>
<dbReference type="InterPro" id="IPR001781">
    <property type="entry name" value="Znf_LIM"/>
</dbReference>
<feature type="region of interest" description="Disordered" evidence="4">
    <location>
        <begin position="492"/>
        <end position="542"/>
    </location>
</feature>